<reference evidence="1" key="1">
    <citation type="submission" date="2020-10" db="EMBL/GenBank/DDBJ databases">
        <title>Taxonomic study of unclassified bacteria belonging to the class Ktedonobacteria.</title>
        <authorList>
            <person name="Yabe S."/>
            <person name="Wang C.M."/>
            <person name="Zheng Y."/>
            <person name="Sakai Y."/>
            <person name="Cavaletti L."/>
            <person name="Monciardini P."/>
            <person name="Donadio S."/>
        </authorList>
    </citation>
    <scope>NUCLEOTIDE SEQUENCE</scope>
    <source>
        <strain evidence="1">SOSP1-1</strain>
    </source>
</reference>
<name>A0A8J3MZ42_9CHLR</name>
<organism evidence="1 2">
    <name type="scientific">Ktedonospora formicarum</name>
    <dbReference type="NCBI Taxonomy" id="2778364"/>
    <lineage>
        <taxon>Bacteria</taxon>
        <taxon>Bacillati</taxon>
        <taxon>Chloroflexota</taxon>
        <taxon>Ktedonobacteria</taxon>
        <taxon>Ktedonobacterales</taxon>
        <taxon>Ktedonobacteraceae</taxon>
        <taxon>Ktedonospora</taxon>
    </lineage>
</organism>
<protein>
    <submittedName>
        <fullName evidence="1">Uncharacterized protein</fullName>
    </submittedName>
</protein>
<dbReference type="Proteomes" id="UP000612362">
    <property type="component" value="Unassembled WGS sequence"/>
</dbReference>
<gene>
    <name evidence="1" type="ORF">KSX_85530</name>
</gene>
<evidence type="ECO:0000313" key="1">
    <source>
        <dbReference type="EMBL" id="GHO50390.1"/>
    </source>
</evidence>
<proteinExistence type="predicted"/>
<dbReference type="AlphaFoldDB" id="A0A8J3MZ42"/>
<keyword evidence="2" id="KW-1185">Reference proteome</keyword>
<accession>A0A8J3MZ42</accession>
<evidence type="ECO:0000313" key="2">
    <source>
        <dbReference type="Proteomes" id="UP000612362"/>
    </source>
</evidence>
<dbReference type="EMBL" id="BNJF01000008">
    <property type="protein sequence ID" value="GHO50390.1"/>
    <property type="molecule type" value="Genomic_DNA"/>
</dbReference>
<comment type="caution">
    <text evidence="1">The sequence shown here is derived from an EMBL/GenBank/DDBJ whole genome shotgun (WGS) entry which is preliminary data.</text>
</comment>
<sequence length="68" mass="6944">MRAPVSGAPVLAQALEALGRERGGGRVVEEDEADGGGVSVFAPARADGGSQLHDMEDDIVILAREVDG</sequence>
<dbReference type="RefSeq" id="WP_220199412.1">
    <property type="nucleotide sequence ID" value="NZ_BNJF01000008.1"/>
</dbReference>